<keyword evidence="2" id="KW-1185">Reference proteome</keyword>
<evidence type="ECO:0000313" key="1">
    <source>
        <dbReference type="EMBL" id="MFD1535586.1"/>
    </source>
</evidence>
<reference evidence="2" key="1">
    <citation type="journal article" date="2019" name="Int. J. Syst. Evol. Microbiol.">
        <title>The Global Catalogue of Microorganisms (GCM) 10K type strain sequencing project: providing services to taxonomists for standard genome sequencing and annotation.</title>
        <authorList>
            <consortium name="The Broad Institute Genomics Platform"/>
            <consortium name="The Broad Institute Genome Sequencing Center for Infectious Disease"/>
            <person name="Wu L."/>
            <person name="Ma J."/>
        </authorList>
    </citation>
    <scope>NUCLEOTIDE SEQUENCE [LARGE SCALE GENOMIC DNA]</scope>
    <source>
        <strain evidence="2">CGMCC 1.15399</strain>
    </source>
</reference>
<proteinExistence type="predicted"/>
<organism evidence="1 2">
    <name type="scientific">Nonomuraea guangzhouensis</name>
    <dbReference type="NCBI Taxonomy" id="1291555"/>
    <lineage>
        <taxon>Bacteria</taxon>
        <taxon>Bacillati</taxon>
        <taxon>Actinomycetota</taxon>
        <taxon>Actinomycetes</taxon>
        <taxon>Streptosporangiales</taxon>
        <taxon>Streptosporangiaceae</taxon>
        <taxon>Nonomuraea</taxon>
    </lineage>
</organism>
<dbReference type="Proteomes" id="UP001597097">
    <property type="component" value="Unassembled WGS sequence"/>
</dbReference>
<accession>A0ABW4G127</accession>
<sequence length="88" mass="10056">MSASGRSVTGQSLRGYYLDVSWQETLRRHDTRPQRAQFGPDDMRPWYLEQDVLPDAMETIIDESSTLDDTVRLIVRDAGLLVSEATRL</sequence>
<evidence type="ECO:0000313" key="2">
    <source>
        <dbReference type="Proteomes" id="UP001597097"/>
    </source>
</evidence>
<comment type="caution">
    <text evidence="1">The sequence shown here is derived from an EMBL/GenBank/DDBJ whole genome shotgun (WGS) entry which is preliminary data.</text>
</comment>
<protein>
    <submittedName>
        <fullName evidence="1">Uncharacterized protein</fullName>
    </submittedName>
</protein>
<name>A0ABW4G127_9ACTN</name>
<dbReference type="EMBL" id="JBHUCM010000002">
    <property type="protein sequence ID" value="MFD1535586.1"/>
    <property type="molecule type" value="Genomic_DNA"/>
</dbReference>
<gene>
    <name evidence="1" type="ORF">ACFSJ0_00990</name>
</gene>
<dbReference type="RefSeq" id="WP_219537844.1">
    <property type="nucleotide sequence ID" value="NZ_JAHKRM010000041.1"/>
</dbReference>